<evidence type="ECO:0000256" key="1">
    <source>
        <dbReference type="ARBA" id="ARBA00004651"/>
    </source>
</evidence>
<dbReference type="Pfam" id="PF13396">
    <property type="entry name" value="PLDc_N"/>
    <property type="match status" value="1"/>
</dbReference>
<dbReference type="InterPro" id="IPR027379">
    <property type="entry name" value="CLS_N"/>
</dbReference>
<evidence type="ECO:0000256" key="2">
    <source>
        <dbReference type="ARBA" id="ARBA00022475"/>
    </source>
</evidence>
<evidence type="ECO:0000256" key="6">
    <source>
        <dbReference type="SAM" id="Phobius"/>
    </source>
</evidence>
<keyword evidence="10" id="KW-1185">Reference proteome</keyword>
<dbReference type="GO" id="GO:0005886">
    <property type="term" value="C:plasma membrane"/>
    <property type="evidence" value="ECO:0007669"/>
    <property type="project" value="UniProtKB-SubCell"/>
</dbReference>
<dbReference type="GeneID" id="36583470"/>
<dbReference type="EMBL" id="KZ613852">
    <property type="protein sequence ID" value="PMD56067.1"/>
    <property type="molecule type" value="Genomic_DNA"/>
</dbReference>
<evidence type="ECO:0000256" key="5">
    <source>
        <dbReference type="ARBA" id="ARBA00023136"/>
    </source>
</evidence>
<dbReference type="InParanoid" id="A0A2J6SZ62"/>
<dbReference type="RefSeq" id="XP_024732971.1">
    <property type="nucleotide sequence ID" value="XM_024875390.1"/>
</dbReference>
<sequence length="107" mass="11915">NSTTAKMFSSILLNLLLVSFAVAEETLSATTHDNTWKYGTSGGVLGFIVLILDILVFMEVLKSNRPPSHKLLWCVFVFLFPILGFIVYWLFSNREAHTGSGSYEAIP</sequence>
<dbReference type="AlphaFoldDB" id="A0A2J6SZ62"/>
<protein>
    <recommendedName>
        <fullName evidence="8">Cardiolipin synthase N-terminal domain-containing protein</fullName>
    </recommendedName>
</protein>
<name>A0A2J6SZ62_9HELO</name>
<feature type="transmembrane region" description="Helical" evidence="6">
    <location>
        <begin position="39"/>
        <end position="58"/>
    </location>
</feature>
<evidence type="ECO:0000313" key="10">
    <source>
        <dbReference type="Proteomes" id="UP000235371"/>
    </source>
</evidence>
<dbReference type="Proteomes" id="UP000235371">
    <property type="component" value="Unassembled WGS sequence"/>
</dbReference>
<reference evidence="9 10" key="1">
    <citation type="submission" date="2016-04" db="EMBL/GenBank/DDBJ databases">
        <title>A degradative enzymes factory behind the ericoid mycorrhizal symbiosis.</title>
        <authorList>
            <consortium name="DOE Joint Genome Institute"/>
            <person name="Martino E."/>
            <person name="Morin E."/>
            <person name="Grelet G."/>
            <person name="Kuo A."/>
            <person name="Kohler A."/>
            <person name="Daghino S."/>
            <person name="Barry K."/>
            <person name="Choi C."/>
            <person name="Cichocki N."/>
            <person name="Clum A."/>
            <person name="Copeland A."/>
            <person name="Hainaut M."/>
            <person name="Haridas S."/>
            <person name="Labutti K."/>
            <person name="Lindquist E."/>
            <person name="Lipzen A."/>
            <person name="Khouja H.-R."/>
            <person name="Murat C."/>
            <person name="Ohm R."/>
            <person name="Olson A."/>
            <person name="Spatafora J."/>
            <person name="Veneault-Fourrey C."/>
            <person name="Henrissat B."/>
            <person name="Grigoriev I."/>
            <person name="Martin F."/>
            <person name="Perotto S."/>
        </authorList>
    </citation>
    <scope>NUCLEOTIDE SEQUENCE [LARGE SCALE GENOMIC DNA]</scope>
    <source>
        <strain evidence="9 10">E</strain>
    </source>
</reference>
<feature type="chain" id="PRO_5014468647" description="Cardiolipin synthase N-terminal domain-containing protein" evidence="7">
    <location>
        <begin position="24"/>
        <end position="107"/>
    </location>
</feature>
<evidence type="ECO:0000256" key="3">
    <source>
        <dbReference type="ARBA" id="ARBA00022692"/>
    </source>
</evidence>
<accession>A0A2J6SZ62</accession>
<feature type="non-terminal residue" evidence="9">
    <location>
        <position position="1"/>
    </location>
</feature>
<dbReference type="OrthoDB" id="5193244at2759"/>
<feature type="transmembrane region" description="Helical" evidence="6">
    <location>
        <begin position="70"/>
        <end position="91"/>
    </location>
</feature>
<evidence type="ECO:0000256" key="4">
    <source>
        <dbReference type="ARBA" id="ARBA00022989"/>
    </source>
</evidence>
<keyword evidence="7" id="KW-0732">Signal</keyword>
<feature type="domain" description="Cardiolipin synthase N-terminal" evidence="8">
    <location>
        <begin position="51"/>
        <end position="92"/>
    </location>
</feature>
<keyword evidence="4 6" id="KW-1133">Transmembrane helix</keyword>
<organism evidence="9 10">
    <name type="scientific">Hyaloscypha bicolor E</name>
    <dbReference type="NCBI Taxonomy" id="1095630"/>
    <lineage>
        <taxon>Eukaryota</taxon>
        <taxon>Fungi</taxon>
        <taxon>Dikarya</taxon>
        <taxon>Ascomycota</taxon>
        <taxon>Pezizomycotina</taxon>
        <taxon>Leotiomycetes</taxon>
        <taxon>Helotiales</taxon>
        <taxon>Hyaloscyphaceae</taxon>
        <taxon>Hyaloscypha</taxon>
        <taxon>Hyaloscypha bicolor</taxon>
    </lineage>
</organism>
<keyword evidence="3 6" id="KW-0812">Transmembrane</keyword>
<keyword evidence="2" id="KW-1003">Cell membrane</keyword>
<feature type="signal peptide" evidence="7">
    <location>
        <begin position="1"/>
        <end position="23"/>
    </location>
</feature>
<gene>
    <name evidence="9" type="ORF">K444DRAFT_536584</name>
</gene>
<evidence type="ECO:0000313" key="9">
    <source>
        <dbReference type="EMBL" id="PMD56067.1"/>
    </source>
</evidence>
<keyword evidence="5 6" id="KW-0472">Membrane</keyword>
<evidence type="ECO:0000259" key="8">
    <source>
        <dbReference type="Pfam" id="PF13396"/>
    </source>
</evidence>
<evidence type="ECO:0000256" key="7">
    <source>
        <dbReference type="SAM" id="SignalP"/>
    </source>
</evidence>
<comment type="subcellular location">
    <subcellularLocation>
        <location evidence="1">Cell membrane</location>
        <topology evidence="1">Multi-pass membrane protein</topology>
    </subcellularLocation>
</comment>
<proteinExistence type="predicted"/>